<name>A0A444I6L4_RHILE</name>
<evidence type="ECO:0000313" key="1">
    <source>
        <dbReference type="EMBL" id="RWX33949.1"/>
    </source>
</evidence>
<dbReference type="RefSeq" id="WP_128410181.1">
    <property type="nucleotide sequence ID" value="NZ_CP090093.1"/>
</dbReference>
<reference evidence="1 2" key="1">
    <citation type="submission" date="2019-01" db="EMBL/GenBank/DDBJ databases">
        <title>RHIZO-ID as a novel technology for direct rhizobia identification.</title>
        <authorList>
            <person name="De Meyer S.E."/>
        </authorList>
    </citation>
    <scope>NUCLEOTIDE SEQUENCE [LARGE SCALE GENOMIC DNA]</scope>
    <source>
        <strain evidence="1 2">WSM448</strain>
    </source>
</reference>
<accession>A0A444I6L4</accession>
<sequence>MPTEIWQTPIEVAVEGGDHFKSVQNSREALETLMTCWPEKGGRSFALAKRACMKSLSGEADHAAAARAFQEAAIEAGILRPPLTFTGP</sequence>
<dbReference type="InterPro" id="IPR010385">
    <property type="entry name" value="DUF982"/>
</dbReference>
<dbReference type="AlphaFoldDB" id="A0A444I6L4"/>
<organism evidence="1 2">
    <name type="scientific">Rhizobium leguminosarum</name>
    <dbReference type="NCBI Taxonomy" id="384"/>
    <lineage>
        <taxon>Bacteria</taxon>
        <taxon>Pseudomonadati</taxon>
        <taxon>Pseudomonadota</taxon>
        <taxon>Alphaproteobacteria</taxon>
        <taxon>Hyphomicrobiales</taxon>
        <taxon>Rhizobiaceae</taxon>
        <taxon>Rhizobium/Agrobacterium group</taxon>
        <taxon>Rhizobium</taxon>
    </lineage>
</organism>
<gene>
    <name evidence="1" type="ORF">EHI47_08055</name>
</gene>
<evidence type="ECO:0000313" key="2">
    <source>
        <dbReference type="Proteomes" id="UP000283817"/>
    </source>
</evidence>
<protein>
    <submittedName>
        <fullName evidence="1">DUF982 domain-containing protein</fullName>
    </submittedName>
</protein>
<proteinExistence type="predicted"/>
<dbReference type="EMBL" id="SBHX01000018">
    <property type="protein sequence ID" value="RWX33949.1"/>
    <property type="molecule type" value="Genomic_DNA"/>
</dbReference>
<comment type="caution">
    <text evidence="1">The sequence shown here is derived from an EMBL/GenBank/DDBJ whole genome shotgun (WGS) entry which is preliminary data.</text>
</comment>
<dbReference type="Gene3D" id="6.10.250.730">
    <property type="match status" value="1"/>
</dbReference>
<dbReference type="Proteomes" id="UP000283817">
    <property type="component" value="Unassembled WGS sequence"/>
</dbReference>
<dbReference type="Pfam" id="PF06169">
    <property type="entry name" value="DUF982"/>
    <property type="match status" value="1"/>
</dbReference>